<evidence type="ECO:0000256" key="1">
    <source>
        <dbReference type="SAM" id="Phobius"/>
    </source>
</evidence>
<feature type="transmembrane region" description="Helical" evidence="1">
    <location>
        <begin position="73"/>
        <end position="92"/>
    </location>
</feature>
<feature type="transmembrane region" description="Helical" evidence="1">
    <location>
        <begin position="122"/>
        <end position="141"/>
    </location>
</feature>
<feature type="transmembrane region" description="Helical" evidence="1">
    <location>
        <begin position="261"/>
        <end position="279"/>
    </location>
</feature>
<keyword evidence="1" id="KW-0812">Transmembrane</keyword>
<sequence>MTNQTGALLMVLAMAGFALEDMVIKLMAGSLPVGQILLIVGAGGALVFSAILRARGQRVLTADILSPAVVARNVSEIVGTCGYVLALALIPISLASTILQAVPLIVTLASALLLGERVGWRRWAAIGVGFLGVLLVLRPGMEGFRPESLLALLGAVGLAARDVAARRVPARVSSMHLSTWAFAALVPLGAVLLWVEGGPVTMAPLDIMRAAFVIATGVVAYWLIVAASRAGDVSFVAPFRYTRILFALAVGYVVFAERPDALTLVGAAIIVGSGVYTLWREARVRRASPKDAAAL</sequence>
<organism evidence="3 4">
    <name type="scientific">Wenxinia marina DSM 24838</name>
    <dbReference type="NCBI Taxonomy" id="1123501"/>
    <lineage>
        <taxon>Bacteria</taxon>
        <taxon>Pseudomonadati</taxon>
        <taxon>Pseudomonadota</taxon>
        <taxon>Alphaproteobacteria</taxon>
        <taxon>Rhodobacterales</taxon>
        <taxon>Roseobacteraceae</taxon>
        <taxon>Wenxinia</taxon>
    </lineage>
</organism>
<dbReference type="InterPro" id="IPR037185">
    <property type="entry name" value="EmrE-like"/>
</dbReference>
<dbReference type="Proteomes" id="UP000035100">
    <property type="component" value="Unassembled WGS sequence"/>
</dbReference>
<comment type="caution">
    <text evidence="3">The sequence shown here is derived from an EMBL/GenBank/DDBJ whole genome shotgun (WGS) entry which is preliminary data.</text>
</comment>
<dbReference type="eggNOG" id="COG0697">
    <property type="taxonomic scope" value="Bacteria"/>
</dbReference>
<feature type="transmembrane region" description="Helical" evidence="1">
    <location>
        <begin position="239"/>
        <end position="255"/>
    </location>
</feature>
<keyword evidence="1" id="KW-0472">Membrane</keyword>
<evidence type="ECO:0000313" key="3">
    <source>
        <dbReference type="EMBL" id="KIQ68784.1"/>
    </source>
</evidence>
<dbReference type="SUPFAM" id="SSF103481">
    <property type="entry name" value="Multidrug resistance efflux transporter EmrE"/>
    <property type="match status" value="2"/>
</dbReference>
<name>A0A0D0Q2M6_9RHOB</name>
<dbReference type="EMBL" id="AONG01000012">
    <property type="protein sequence ID" value="KIQ68784.1"/>
    <property type="molecule type" value="Genomic_DNA"/>
</dbReference>
<keyword evidence="4" id="KW-1185">Reference proteome</keyword>
<dbReference type="RefSeq" id="WP_018301417.1">
    <property type="nucleotide sequence ID" value="NZ_KB902277.1"/>
</dbReference>
<dbReference type="AlphaFoldDB" id="A0A0D0Q2M6"/>
<dbReference type="InterPro" id="IPR000620">
    <property type="entry name" value="EamA_dom"/>
</dbReference>
<reference evidence="3 4" key="1">
    <citation type="submission" date="2013-01" db="EMBL/GenBank/DDBJ databases">
        <authorList>
            <person name="Fiebig A."/>
            <person name="Goeker M."/>
            <person name="Klenk H.-P.P."/>
        </authorList>
    </citation>
    <scope>NUCLEOTIDE SEQUENCE [LARGE SCALE GENOMIC DNA]</scope>
    <source>
        <strain evidence="3 4">DSM 24838</strain>
    </source>
</reference>
<feature type="transmembrane region" description="Helical" evidence="1">
    <location>
        <begin position="207"/>
        <end position="227"/>
    </location>
</feature>
<protein>
    <submittedName>
        <fullName evidence="3">Permease of the drug/metabolite transporter (DMT) superfamily</fullName>
    </submittedName>
</protein>
<proteinExistence type="predicted"/>
<dbReference type="STRING" id="1123501.Wenmar_02511"/>
<dbReference type="Pfam" id="PF00892">
    <property type="entry name" value="EamA"/>
    <property type="match status" value="2"/>
</dbReference>
<dbReference type="GO" id="GO:0016020">
    <property type="term" value="C:membrane"/>
    <property type="evidence" value="ECO:0007669"/>
    <property type="project" value="InterPro"/>
</dbReference>
<dbReference type="PATRIC" id="fig|1123501.6.peg.2623"/>
<evidence type="ECO:0000259" key="2">
    <source>
        <dbReference type="Pfam" id="PF00892"/>
    </source>
</evidence>
<evidence type="ECO:0000313" key="4">
    <source>
        <dbReference type="Proteomes" id="UP000035100"/>
    </source>
</evidence>
<keyword evidence="1" id="KW-1133">Transmembrane helix</keyword>
<feature type="transmembrane region" description="Helical" evidence="1">
    <location>
        <begin position="177"/>
        <end position="195"/>
    </location>
</feature>
<feature type="domain" description="EamA" evidence="2">
    <location>
        <begin position="5"/>
        <end position="137"/>
    </location>
</feature>
<accession>A0A0D0Q2M6</accession>
<gene>
    <name evidence="3" type="ORF">Wenmar_02511</name>
</gene>
<feature type="domain" description="EamA" evidence="2">
    <location>
        <begin position="149"/>
        <end position="273"/>
    </location>
</feature>
<feature type="transmembrane region" description="Helical" evidence="1">
    <location>
        <begin position="34"/>
        <end position="52"/>
    </location>
</feature>
<dbReference type="PANTHER" id="PTHR22911:SF135">
    <property type="entry name" value="BLR4310 PROTEIN"/>
    <property type="match status" value="1"/>
</dbReference>
<dbReference type="OrthoDB" id="7165334at2"/>
<dbReference type="PANTHER" id="PTHR22911">
    <property type="entry name" value="ACYL-MALONYL CONDENSING ENZYME-RELATED"/>
    <property type="match status" value="1"/>
</dbReference>